<dbReference type="InterPro" id="IPR035107">
    <property type="entry name" value="tRNA_thiolation_TtcA_Ctu1"/>
</dbReference>
<keyword evidence="1" id="KW-0808">Transferase</keyword>
<keyword evidence="2" id="KW-0067">ATP-binding</keyword>
<dbReference type="PANTHER" id="PTHR43686:SF1">
    <property type="entry name" value="AMINOTRAN_5 DOMAIN-CONTAINING PROTEIN"/>
    <property type="match status" value="1"/>
</dbReference>
<dbReference type="InterPro" id="IPR014729">
    <property type="entry name" value="Rossmann-like_a/b/a_fold"/>
</dbReference>
<feature type="binding site" evidence="2">
    <location>
        <position position="65"/>
    </location>
    <ligand>
        <name>ATP</name>
        <dbReference type="ChEBI" id="CHEBI:30616"/>
    </ligand>
</feature>
<evidence type="ECO:0000256" key="1">
    <source>
        <dbReference type="ARBA" id="ARBA00022679"/>
    </source>
</evidence>
<keyword evidence="5" id="KW-1185">Reference proteome</keyword>
<dbReference type="InterPro" id="IPR011063">
    <property type="entry name" value="TilS/TtcA_N"/>
</dbReference>
<dbReference type="Gene3D" id="3.40.50.620">
    <property type="entry name" value="HUPs"/>
    <property type="match status" value="1"/>
</dbReference>
<evidence type="ECO:0000313" key="4">
    <source>
        <dbReference type="EMBL" id="SET71359.1"/>
    </source>
</evidence>
<dbReference type="EMBL" id="FOHU01000022">
    <property type="protein sequence ID" value="SET71359.1"/>
    <property type="molecule type" value="Genomic_DNA"/>
</dbReference>
<feature type="binding site" evidence="2">
    <location>
        <begin position="59"/>
        <end position="61"/>
    </location>
    <ligand>
        <name>ATP</name>
        <dbReference type="ChEBI" id="CHEBI:30616"/>
    </ligand>
</feature>
<feature type="domain" description="tRNA(Ile)-lysidine/2-thiocytidine synthase N-terminal" evidence="3">
    <location>
        <begin position="56"/>
        <end position="218"/>
    </location>
</feature>
<dbReference type="OrthoDB" id="9801054at2"/>
<protein>
    <submittedName>
        <fullName evidence="4">tRNA(Ile)-lysidine synthase TilS/MesJ</fullName>
    </submittedName>
</protein>
<dbReference type="GO" id="GO:0008033">
    <property type="term" value="P:tRNA processing"/>
    <property type="evidence" value="ECO:0007669"/>
    <property type="project" value="InterPro"/>
</dbReference>
<keyword evidence="2" id="KW-0547">Nucleotide-binding</keyword>
<reference evidence="4 5" key="1">
    <citation type="submission" date="2016-10" db="EMBL/GenBank/DDBJ databases">
        <authorList>
            <person name="de Groot N.N."/>
        </authorList>
    </citation>
    <scope>NUCLEOTIDE SEQUENCE [LARGE SCALE GENOMIC DNA]</scope>
    <source>
        <strain evidence="4 5">DSM 18979</strain>
    </source>
</reference>
<organism evidence="4 5">
    <name type="scientific">Natronincola peptidivorans</name>
    <dbReference type="NCBI Taxonomy" id="426128"/>
    <lineage>
        <taxon>Bacteria</taxon>
        <taxon>Bacillati</taxon>
        <taxon>Bacillota</taxon>
        <taxon>Clostridia</taxon>
        <taxon>Peptostreptococcales</taxon>
        <taxon>Natronincolaceae</taxon>
        <taxon>Natronincola</taxon>
    </lineage>
</organism>
<dbReference type="Proteomes" id="UP000199568">
    <property type="component" value="Unassembled WGS sequence"/>
</dbReference>
<dbReference type="GO" id="GO:0016740">
    <property type="term" value="F:transferase activity"/>
    <property type="evidence" value="ECO:0007669"/>
    <property type="project" value="UniProtKB-KW"/>
</dbReference>
<dbReference type="PIRSF" id="PIRSF004976">
    <property type="entry name" value="ATPase_YdaO"/>
    <property type="match status" value="1"/>
</dbReference>
<dbReference type="GO" id="GO:0005524">
    <property type="term" value="F:ATP binding"/>
    <property type="evidence" value="ECO:0007669"/>
    <property type="project" value="UniProtKB-KW"/>
</dbReference>
<evidence type="ECO:0000256" key="2">
    <source>
        <dbReference type="PIRSR" id="PIRSR004976-51"/>
    </source>
</evidence>
<sequence length="288" mass="33314">MSDISGTGCQQLIPFSERKDLKEIEKSIITKYRKDIWVKFIKAVKEYNLIEAGDRIAIAISGGKDSLLMAKLFQELKRHGNDNFHLEFIAMDPGYHESIKQLLIDNCCHLKIPIHIFEAKIFQIVDEMAREYPCYMCAKMRRGALYKKTQELGCNKLALGHHFNDVIETTMLNLLYTGNFSTMLPKLKSTNFEGLQLIRPLYHIEEEAIINFTDDNGIWPLNCACMVAAKKTGAKRYEIKTLIKQLKENFKDVDKSIFRAAENVNLEAILGWKNEGKHHSYLEFYHEE</sequence>
<dbReference type="CDD" id="cd24138">
    <property type="entry name" value="TtcA-like"/>
    <property type="match status" value="1"/>
</dbReference>
<feature type="binding site" evidence="2">
    <location>
        <position position="89"/>
    </location>
    <ligand>
        <name>ATP</name>
        <dbReference type="ChEBI" id="CHEBI:30616"/>
    </ligand>
</feature>
<name>A0A1I0GJZ8_9FIRM</name>
<dbReference type="RefSeq" id="WP_090446415.1">
    <property type="nucleotide sequence ID" value="NZ_FOHU01000022.1"/>
</dbReference>
<feature type="binding site" evidence="2">
    <location>
        <position position="160"/>
    </location>
    <ligand>
        <name>ATP</name>
        <dbReference type="ChEBI" id="CHEBI:30616"/>
    </ligand>
</feature>
<dbReference type="Pfam" id="PF01171">
    <property type="entry name" value="ATP_bind_3"/>
    <property type="match status" value="1"/>
</dbReference>
<gene>
    <name evidence="4" type="ORF">SAMN05660297_03247</name>
</gene>
<proteinExistence type="predicted"/>
<feature type="binding site" evidence="2">
    <location>
        <position position="165"/>
    </location>
    <ligand>
        <name>ATP</name>
        <dbReference type="ChEBI" id="CHEBI:30616"/>
    </ligand>
</feature>
<evidence type="ECO:0000259" key="3">
    <source>
        <dbReference type="Pfam" id="PF01171"/>
    </source>
</evidence>
<dbReference type="AlphaFoldDB" id="A0A1I0GJZ8"/>
<dbReference type="PANTHER" id="PTHR43686">
    <property type="entry name" value="SULFURTRANSFERASE-RELATED"/>
    <property type="match status" value="1"/>
</dbReference>
<dbReference type="SUPFAM" id="SSF52402">
    <property type="entry name" value="Adenine nucleotide alpha hydrolases-like"/>
    <property type="match status" value="1"/>
</dbReference>
<evidence type="ECO:0000313" key="5">
    <source>
        <dbReference type="Proteomes" id="UP000199568"/>
    </source>
</evidence>
<dbReference type="STRING" id="426128.SAMN05660297_03247"/>
<accession>A0A1I0GJZ8</accession>